<dbReference type="PANTHER" id="PTHR21689">
    <property type="entry name" value="LIN-9"/>
    <property type="match status" value="1"/>
</dbReference>
<feature type="compositionally biased region" description="Basic residues" evidence="4">
    <location>
        <begin position="756"/>
        <end position="780"/>
    </location>
</feature>
<dbReference type="PANTHER" id="PTHR21689:SF2">
    <property type="entry name" value="PROTEIN LIN-9 HOMOLOG"/>
    <property type="match status" value="1"/>
</dbReference>
<evidence type="ECO:0000313" key="7">
    <source>
        <dbReference type="Proteomes" id="UP001244341"/>
    </source>
</evidence>
<dbReference type="InterPro" id="IPR008754">
    <property type="entry name" value="Peptidase_M43"/>
</dbReference>
<feature type="compositionally biased region" description="Acidic residues" evidence="4">
    <location>
        <begin position="418"/>
        <end position="430"/>
    </location>
</feature>
<reference evidence="6 7" key="1">
    <citation type="submission" date="2023-05" db="EMBL/GenBank/DDBJ databases">
        <title>A 100% complete, gapless, phased diploid assembly of the Scenedesmus obliquus UTEX 3031 genome.</title>
        <authorList>
            <person name="Biondi T.C."/>
            <person name="Hanschen E.R."/>
            <person name="Kwon T."/>
            <person name="Eng W."/>
            <person name="Kruse C.P.S."/>
            <person name="Koehler S.I."/>
            <person name="Kunde Y."/>
            <person name="Gleasner C.D."/>
            <person name="You Mak K.T."/>
            <person name="Polle J."/>
            <person name="Hovde B.T."/>
            <person name="Starkenburg S.R."/>
        </authorList>
    </citation>
    <scope>NUCLEOTIDE SEQUENCE [LARGE SCALE GENOMIC DNA]</scope>
    <source>
        <strain evidence="6 7">DOE0152z</strain>
    </source>
</reference>
<dbReference type="InterPro" id="IPR010561">
    <property type="entry name" value="LIN-9/ALY1"/>
</dbReference>
<evidence type="ECO:0000259" key="5">
    <source>
        <dbReference type="SMART" id="SM01135"/>
    </source>
</evidence>
<feature type="domain" description="DIRP" evidence="5">
    <location>
        <begin position="820"/>
        <end position="919"/>
    </location>
</feature>
<dbReference type="SUPFAM" id="SSF55486">
    <property type="entry name" value="Metalloproteases ('zincins'), catalytic domain"/>
    <property type="match status" value="1"/>
</dbReference>
<feature type="compositionally biased region" description="Basic residues" evidence="4">
    <location>
        <begin position="553"/>
        <end position="568"/>
    </location>
</feature>
<evidence type="ECO:0000256" key="4">
    <source>
        <dbReference type="SAM" id="MobiDB-lite"/>
    </source>
</evidence>
<dbReference type="Pfam" id="PF05572">
    <property type="entry name" value="Peptidase_M43"/>
    <property type="match status" value="1"/>
</dbReference>
<feature type="compositionally biased region" description="Acidic residues" evidence="4">
    <location>
        <begin position="617"/>
        <end position="627"/>
    </location>
</feature>
<keyword evidence="3" id="KW-0539">Nucleus</keyword>
<feature type="compositionally biased region" description="Low complexity" evidence="4">
    <location>
        <begin position="529"/>
        <end position="552"/>
    </location>
</feature>
<dbReference type="Proteomes" id="UP001244341">
    <property type="component" value="Chromosome 9b"/>
</dbReference>
<sequence>MGSTTQELQSMRQWQDEELKLFYDEYHRLGADAEQLAAALPGRSLQDCEQLQKQYHTFLGLPHSQSLQAAFVAMVKDVYSNAADGDEDAGGVAAAAAAAAALAGPRSVSLDADGQAAAAAGSDADAKGSAEQQQQLQLLPAFSPAQPKQSRLAHRLAVELNCLSQGHSQHAASPGAAATGGNGAQYDTGDEDDEQQGTTGGSQGTGGGRPQRMRKPKQYLGEPTGTPRGGPRGGSLPGTPGSSTRRKMARTNTAAAVAAAAAAAGGRRRGGVSAFYGGSGGHHPDSSSARKRRHRRLFEELQAQGVAVDEEDLNHEGAEAGFESYGGSGQGYYGYGSGWEGEEEGRAGMDDDVEEGVDALLSLASMAHASSSCQTDSQHYAAGGEEPGDNYHSKQQHGRSRRSRQQQRARSAGALYSVDEEQDEDGDDEQVEQRQQQRQRHGDDAEEGSGDHDAAAEDAADGLASMRGSQGWGTPKRPSGNAVDFGIFRTGTPGGVGRASEFLLASPGVSDKQLPPMPLPSPSGRRGRPLYGAAAASAAAAAAAGGPRSPAGRGRRGRGGRGRGRRGGSRGGGGGSGSRAGAGRDSGGSSGQRGGSFGGGDGGMGSEGGMGGSDADAGSEEEPELMDASELAGPGLSSPHLRTHSASEPPRSVVLLGKRSAGGAAAGDDAGEETPASRRSVRQRMDGGQPFMVPQPLFSGGGAGSAAAGELAELASDMAAAAAAAAQEGQQYGRKGRGRRGEGDGDDAAGEDGRGRGTRSGRGKRKQAHPAPRNQRKPRRPTAAPRGQARVSEMYAPAEARLRHMVGSSALQRWAMYEWHYSAVDRPYFMRSEMQDLLDGLGLGHVTHLTRGEWSVLRCAAGTPRRLSLAFLKQERHKLEAHRERVRAAYEAAGLGMEVPPELPRPLKVAQAVVARHPGTRSLHDGIVLTIKSSKYRVQFNRSELMTEVVRDTDVMPLDPSECLPLTGMLHTPQLLNGRPVPGAAAAAALTSAAAQAALARRRQMAAAAAAAAASHNAAAAAAAAAGHGLAQHLAVGAAGLGGLAVVGGLGGAAAAVGGLRLQDDGKTDQQLLAELSGVLDRKEGLLSKLRSMNSTAEAEGHLDPSTHRPAESFQASYATGGVYMYQIDSQMAVLNSAFNRHGFTFTLAGAQTYRAASQSLYNAGPGSAAEFEIKRQLRMGGATDLNIFTWAPGDGLLGWATFPWDYKIGSPSSALDGVVVRTATLPGGTARDYNLGYTVVHEVGHWLGLYHTFTNGCNWGGDQIDDTPAEASAASGCPLWRDSCPGDGRRDPVQNYMDYSFDSCMNQFTAGQRARMWSAWDAYRQEKR</sequence>
<proteinExistence type="inferred from homology"/>
<feature type="compositionally biased region" description="Gly residues" evidence="4">
    <location>
        <begin position="227"/>
        <end position="236"/>
    </location>
</feature>
<comment type="subcellular location">
    <subcellularLocation>
        <location evidence="1">Nucleus</location>
    </subcellularLocation>
</comment>
<feature type="region of interest" description="Disordered" evidence="4">
    <location>
        <begin position="372"/>
        <end position="706"/>
    </location>
</feature>
<evidence type="ECO:0000256" key="2">
    <source>
        <dbReference type="ARBA" id="ARBA00008721"/>
    </source>
</evidence>
<name>A0ABY8U996_TETOB</name>
<evidence type="ECO:0000256" key="3">
    <source>
        <dbReference type="ARBA" id="ARBA00023242"/>
    </source>
</evidence>
<feature type="compositionally biased region" description="Basic residues" evidence="4">
    <location>
        <begin position="394"/>
        <end position="407"/>
    </location>
</feature>
<protein>
    <recommendedName>
        <fullName evidence="5">DIRP domain-containing protein</fullName>
    </recommendedName>
</protein>
<organism evidence="6 7">
    <name type="scientific">Tetradesmus obliquus</name>
    <name type="common">Green alga</name>
    <name type="synonym">Acutodesmus obliquus</name>
    <dbReference type="NCBI Taxonomy" id="3088"/>
    <lineage>
        <taxon>Eukaryota</taxon>
        <taxon>Viridiplantae</taxon>
        <taxon>Chlorophyta</taxon>
        <taxon>core chlorophytes</taxon>
        <taxon>Chlorophyceae</taxon>
        <taxon>CS clade</taxon>
        <taxon>Sphaeropleales</taxon>
        <taxon>Scenedesmaceae</taxon>
        <taxon>Tetradesmus</taxon>
    </lineage>
</organism>
<dbReference type="Pfam" id="PF06584">
    <property type="entry name" value="DIRP"/>
    <property type="match status" value="1"/>
</dbReference>
<evidence type="ECO:0000313" key="6">
    <source>
        <dbReference type="EMBL" id="WIA17880.1"/>
    </source>
</evidence>
<feature type="compositionally biased region" description="Low complexity" evidence="4">
    <location>
        <begin position="254"/>
        <end position="276"/>
    </location>
</feature>
<feature type="region of interest" description="Disordered" evidence="4">
    <location>
        <begin position="727"/>
        <end position="790"/>
    </location>
</feature>
<dbReference type="InterPro" id="IPR024079">
    <property type="entry name" value="MetalloPept_cat_dom_sf"/>
</dbReference>
<feature type="compositionally biased region" description="Gly residues" evidence="4">
    <location>
        <begin position="198"/>
        <end position="209"/>
    </location>
</feature>
<dbReference type="InterPro" id="IPR033471">
    <property type="entry name" value="DIRP"/>
</dbReference>
<dbReference type="CDD" id="cd04275">
    <property type="entry name" value="ZnMc_pappalysin_like"/>
    <property type="match status" value="1"/>
</dbReference>
<accession>A0ABY8U996</accession>
<dbReference type="EMBL" id="CP126216">
    <property type="protein sequence ID" value="WIA17880.1"/>
    <property type="molecule type" value="Genomic_DNA"/>
</dbReference>
<evidence type="ECO:0000256" key="1">
    <source>
        <dbReference type="ARBA" id="ARBA00004123"/>
    </source>
</evidence>
<feature type="region of interest" description="Disordered" evidence="4">
    <location>
        <begin position="168"/>
        <end position="292"/>
    </location>
</feature>
<comment type="similarity">
    <text evidence="2">Belongs to the peptidase M43B family.</text>
</comment>
<dbReference type="SMART" id="SM01135">
    <property type="entry name" value="DIRP"/>
    <property type="match status" value="1"/>
</dbReference>
<gene>
    <name evidence="6" type="ORF">OEZ85_009380</name>
</gene>
<feature type="compositionally biased region" description="Gly residues" evidence="4">
    <location>
        <begin position="569"/>
        <end position="612"/>
    </location>
</feature>
<keyword evidence="7" id="KW-1185">Reference proteome</keyword>
<dbReference type="Gene3D" id="3.40.390.10">
    <property type="entry name" value="Collagenase (Catalytic Domain)"/>
    <property type="match status" value="1"/>
</dbReference>